<protein>
    <submittedName>
        <fullName evidence="3">DUF2520 domain-containing protein</fullName>
    </submittedName>
</protein>
<feature type="domain" description="DUF2520" evidence="2">
    <location>
        <begin position="137"/>
        <end position="263"/>
    </location>
</feature>
<proteinExistence type="predicted"/>
<evidence type="ECO:0000259" key="1">
    <source>
        <dbReference type="Pfam" id="PF10727"/>
    </source>
</evidence>
<dbReference type="InterPro" id="IPR019665">
    <property type="entry name" value="OxRdtase/DH_put_Rossmann_dom"/>
</dbReference>
<reference evidence="3 4" key="1">
    <citation type="submission" date="2019-09" db="EMBL/GenBank/DDBJ databases">
        <title>In-depth cultivation of the pig gut microbiome towards novel bacterial diversity and tailored functional studies.</title>
        <authorList>
            <person name="Wylensek D."/>
            <person name="Hitch T.C.A."/>
            <person name="Clavel T."/>
        </authorList>
    </citation>
    <scope>NUCLEOTIDE SEQUENCE [LARGE SCALE GENOMIC DNA]</scope>
    <source>
        <strain evidence="3 4">WCA3-693-APC-4?</strain>
    </source>
</reference>
<dbReference type="InterPro" id="IPR018931">
    <property type="entry name" value="DUF2520"/>
</dbReference>
<dbReference type="InterPro" id="IPR037108">
    <property type="entry name" value="TM1727-like_C_sf"/>
</dbReference>
<dbReference type="Proteomes" id="UP000469523">
    <property type="component" value="Unassembled WGS sequence"/>
</dbReference>
<keyword evidence="4" id="KW-1185">Reference proteome</keyword>
<dbReference type="Pfam" id="PF10727">
    <property type="entry name" value="Rossmann-like"/>
    <property type="match status" value="1"/>
</dbReference>
<dbReference type="SUPFAM" id="SSF48179">
    <property type="entry name" value="6-phosphogluconate dehydrogenase C-terminal domain-like"/>
    <property type="match status" value="1"/>
</dbReference>
<feature type="domain" description="Putative oxidoreductase/dehydrogenase Rossmann-like" evidence="1">
    <location>
        <begin position="4"/>
        <end position="119"/>
    </location>
</feature>
<comment type="caution">
    <text evidence="3">The sequence shown here is derived from an EMBL/GenBank/DDBJ whole genome shotgun (WGS) entry which is preliminary data.</text>
</comment>
<dbReference type="Pfam" id="PF10728">
    <property type="entry name" value="DUF2520"/>
    <property type="match status" value="1"/>
</dbReference>
<dbReference type="Gene3D" id="3.40.50.720">
    <property type="entry name" value="NAD(P)-binding Rossmann-like Domain"/>
    <property type="match status" value="1"/>
</dbReference>
<gene>
    <name evidence="3" type="ORF">FYJ83_16470</name>
</gene>
<dbReference type="InterPro" id="IPR036291">
    <property type="entry name" value="NAD(P)-bd_dom_sf"/>
</dbReference>
<dbReference type="EMBL" id="VUNQ01000053">
    <property type="protein sequence ID" value="MSU03057.1"/>
    <property type="molecule type" value="Genomic_DNA"/>
</dbReference>
<sequence length="289" mass="32115">MNILKISFIGAGKVGISFGLYLKKYSYNLLGYYSRSFSSIVNAANITDSTAFKNLGDTIEADIIFITVNDDSIKEVANNISKLNIDYKDKIFVHMSGALSSSELEILKNESSSIISLHPIQTFTDVHTTVEKLKDTVFSIEGDNKGITVIKKVLDKCRNKYFILDKEQKPLYHAGACVVSNYLVTLLDYGFSILKHIGLSEELAINSFSPLIDSSINNIKNLGTKNSLTGPISRGDINTIRKHLDSFEVNDFKNTLLYKELGISTVKLAEGKNLDEKVALQILKLLEEN</sequence>
<organism evidence="3 4">
    <name type="scientific">Tissierella pigra</name>
    <dbReference type="NCBI Taxonomy" id="2607614"/>
    <lineage>
        <taxon>Bacteria</taxon>
        <taxon>Bacillati</taxon>
        <taxon>Bacillota</taxon>
        <taxon>Tissierellia</taxon>
        <taxon>Tissierellales</taxon>
        <taxon>Tissierellaceae</taxon>
        <taxon>Tissierella</taxon>
    </lineage>
</organism>
<evidence type="ECO:0000259" key="2">
    <source>
        <dbReference type="Pfam" id="PF10728"/>
    </source>
</evidence>
<dbReference type="InterPro" id="IPR008927">
    <property type="entry name" value="6-PGluconate_DH-like_C_sf"/>
</dbReference>
<evidence type="ECO:0000313" key="3">
    <source>
        <dbReference type="EMBL" id="MSU03057.1"/>
    </source>
</evidence>
<dbReference type="PANTHER" id="PTHR40459:SF1">
    <property type="entry name" value="CONSERVED HYPOTHETICAL ALANINE AND LEUCINE RICH PROTEIN"/>
    <property type="match status" value="1"/>
</dbReference>
<dbReference type="SUPFAM" id="SSF51735">
    <property type="entry name" value="NAD(P)-binding Rossmann-fold domains"/>
    <property type="match status" value="1"/>
</dbReference>
<dbReference type="PANTHER" id="PTHR40459">
    <property type="entry name" value="CONSERVED HYPOTHETICAL ALANINE AND LEUCINE RICH PROTEIN"/>
    <property type="match status" value="1"/>
</dbReference>
<dbReference type="Gene3D" id="1.10.1040.20">
    <property type="entry name" value="ProC-like, C-terminal domain"/>
    <property type="match status" value="1"/>
</dbReference>
<name>A0A6N7XZ00_9FIRM</name>
<accession>A0A6N7XZ00</accession>
<dbReference type="AlphaFoldDB" id="A0A6N7XZ00"/>
<evidence type="ECO:0000313" key="4">
    <source>
        <dbReference type="Proteomes" id="UP000469523"/>
    </source>
</evidence>